<reference evidence="2" key="1">
    <citation type="journal article" date="2011" name="PLoS Genet.">
        <title>Genomic analysis of the necrotrophic fungal pathogens Sclerotinia sclerotiorum and Botrytis cinerea.</title>
        <authorList>
            <person name="Amselem J."/>
            <person name="Cuomo C.A."/>
            <person name="van Kan J.A."/>
            <person name="Viaud M."/>
            <person name="Benito E.P."/>
            <person name="Couloux A."/>
            <person name="Coutinho P.M."/>
            <person name="de Vries R.P."/>
            <person name="Dyer P.S."/>
            <person name="Fillinger S."/>
            <person name="Fournier E."/>
            <person name="Gout L."/>
            <person name="Hahn M."/>
            <person name="Kohn L."/>
            <person name="Lapalu N."/>
            <person name="Plummer K.M."/>
            <person name="Pradier J.M."/>
            <person name="Quevillon E."/>
            <person name="Sharon A."/>
            <person name="Simon A."/>
            <person name="ten Have A."/>
            <person name="Tudzynski B."/>
            <person name="Tudzynski P."/>
            <person name="Wincker P."/>
            <person name="Andrew M."/>
            <person name="Anthouard V."/>
            <person name="Beever R.E."/>
            <person name="Beffa R."/>
            <person name="Benoit I."/>
            <person name="Bouzid O."/>
            <person name="Brault B."/>
            <person name="Chen Z."/>
            <person name="Choquer M."/>
            <person name="Collemare J."/>
            <person name="Cotton P."/>
            <person name="Danchin E.G."/>
            <person name="Da Silva C."/>
            <person name="Gautier A."/>
            <person name="Giraud C."/>
            <person name="Giraud T."/>
            <person name="Gonzalez C."/>
            <person name="Grossetete S."/>
            <person name="Guldener U."/>
            <person name="Henrissat B."/>
            <person name="Howlett B.J."/>
            <person name="Kodira C."/>
            <person name="Kretschmer M."/>
            <person name="Lappartient A."/>
            <person name="Leroch M."/>
            <person name="Levis C."/>
            <person name="Mauceli E."/>
            <person name="Neuveglise C."/>
            <person name="Oeser B."/>
            <person name="Pearson M."/>
            <person name="Poulain J."/>
            <person name="Poussereau N."/>
            <person name="Quesneville H."/>
            <person name="Rascle C."/>
            <person name="Schumacher J."/>
            <person name="Segurens B."/>
            <person name="Sexton A."/>
            <person name="Silva E."/>
            <person name="Sirven C."/>
            <person name="Soanes D.M."/>
            <person name="Talbot N.J."/>
            <person name="Templeton M."/>
            <person name="Yandava C."/>
            <person name="Yarden O."/>
            <person name="Zeng Q."/>
            <person name="Rollins J.A."/>
            <person name="Lebrun M.H."/>
            <person name="Dickman M."/>
        </authorList>
    </citation>
    <scope>NUCLEOTIDE SEQUENCE [LARGE SCALE GENOMIC DNA]</scope>
    <source>
        <strain evidence="2">ATCC 18683 / 1980 / Ss-1</strain>
    </source>
</reference>
<proteinExistence type="predicted"/>
<evidence type="ECO:0000313" key="2">
    <source>
        <dbReference type="Proteomes" id="UP000001312"/>
    </source>
</evidence>
<dbReference type="Proteomes" id="UP000001312">
    <property type="component" value="Unassembled WGS sequence"/>
</dbReference>
<organism evidence="1 2">
    <name type="scientific">Sclerotinia sclerotiorum (strain ATCC 18683 / 1980 / Ss-1)</name>
    <name type="common">White mold</name>
    <name type="synonym">Whetzelinia sclerotiorum</name>
    <dbReference type="NCBI Taxonomy" id="665079"/>
    <lineage>
        <taxon>Eukaryota</taxon>
        <taxon>Fungi</taxon>
        <taxon>Dikarya</taxon>
        <taxon>Ascomycota</taxon>
        <taxon>Pezizomycotina</taxon>
        <taxon>Leotiomycetes</taxon>
        <taxon>Helotiales</taxon>
        <taxon>Sclerotiniaceae</taxon>
        <taxon>Sclerotinia</taxon>
    </lineage>
</organism>
<name>A7ETN6_SCLS1</name>
<dbReference type="KEGG" id="ssl:SS1G_08693"/>
<keyword evidence="2" id="KW-1185">Reference proteome</keyword>
<evidence type="ECO:0000313" key="1">
    <source>
        <dbReference type="EMBL" id="EDN92828.1"/>
    </source>
</evidence>
<accession>A7ETN6</accession>
<dbReference type="AlphaFoldDB" id="A7ETN6"/>
<dbReference type="EMBL" id="CH476632">
    <property type="protein sequence ID" value="EDN92828.1"/>
    <property type="molecule type" value="Genomic_DNA"/>
</dbReference>
<dbReference type="RefSeq" id="XP_001589929.1">
    <property type="nucleotide sequence ID" value="XM_001589879.1"/>
</dbReference>
<sequence>MANFMPVDVIEIVTGCTKDGDKDRKNGWLLLWSKTYIKPS</sequence>
<gene>
    <name evidence="1" type="ORF">SS1G_08693</name>
</gene>
<protein>
    <submittedName>
        <fullName evidence="1">Uncharacterized protein</fullName>
    </submittedName>
</protein>
<dbReference type="InParanoid" id="A7ETN6"/>
<dbReference type="GeneID" id="5486077"/>